<evidence type="ECO:0000313" key="4">
    <source>
        <dbReference type="Proteomes" id="UP000266089"/>
    </source>
</evidence>
<dbReference type="PANTHER" id="PTHR45138:SF24">
    <property type="entry name" value="DIGUANYLATE CYCLASE DGCC-RELATED"/>
    <property type="match status" value="1"/>
</dbReference>
<feature type="transmembrane region" description="Helical" evidence="1">
    <location>
        <begin position="184"/>
        <end position="202"/>
    </location>
</feature>
<dbReference type="Proteomes" id="UP000266089">
    <property type="component" value="Unassembled WGS sequence"/>
</dbReference>
<dbReference type="PROSITE" id="PS50887">
    <property type="entry name" value="GGDEF"/>
    <property type="match status" value="1"/>
</dbReference>
<accession>A0A399DXJ6</accession>
<feature type="transmembrane region" description="Helical" evidence="1">
    <location>
        <begin position="105"/>
        <end position="124"/>
    </location>
</feature>
<dbReference type="PANTHER" id="PTHR45138">
    <property type="entry name" value="REGULATORY COMPONENTS OF SENSORY TRANSDUCTION SYSTEM"/>
    <property type="match status" value="1"/>
</dbReference>
<dbReference type="EC" id="2.7.7.65" evidence="3"/>
<dbReference type="AlphaFoldDB" id="A0A399DXJ6"/>
<keyword evidence="3" id="KW-0548">Nucleotidyltransferase</keyword>
<dbReference type="InterPro" id="IPR000160">
    <property type="entry name" value="GGDEF_dom"/>
</dbReference>
<reference evidence="3 4" key="1">
    <citation type="submission" date="2018-08" db="EMBL/GenBank/DDBJ databases">
        <title>Meiothermus cateniformans JCM 15151 genome sequencing project.</title>
        <authorList>
            <person name="Da Costa M.S."/>
            <person name="Albuquerque L."/>
            <person name="Raposo P."/>
            <person name="Froufe H.J.C."/>
            <person name="Barroso C.S."/>
            <person name="Egas C."/>
        </authorList>
    </citation>
    <scope>NUCLEOTIDE SEQUENCE [LARGE SCALE GENOMIC DNA]</scope>
    <source>
        <strain evidence="3 4">JCM 15151</strain>
    </source>
</reference>
<proteinExistence type="predicted"/>
<dbReference type="NCBIfam" id="TIGR00254">
    <property type="entry name" value="GGDEF"/>
    <property type="match status" value="1"/>
</dbReference>
<keyword evidence="1" id="KW-0812">Transmembrane</keyword>
<evidence type="ECO:0000256" key="1">
    <source>
        <dbReference type="SAM" id="Phobius"/>
    </source>
</evidence>
<dbReference type="CDD" id="cd01949">
    <property type="entry name" value="GGDEF"/>
    <property type="match status" value="1"/>
</dbReference>
<evidence type="ECO:0000313" key="3">
    <source>
        <dbReference type="EMBL" id="RIH76279.1"/>
    </source>
</evidence>
<evidence type="ECO:0000259" key="2">
    <source>
        <dbReference type="PROSITE" id="PS50887"/>
    </source>
</evidence>
<dbReference type="InterPro" id="IPR050469">
    <property type="entry name" value="Diguanylate_Cyclase"/>
</dbReference>
<protein>
    <submittedName>
        <fullName evidence="3">Putative diguanylate cyclase YcdT</fullName>
        <ecNumber evidence="3">2.7.7.65</ecNumber>
    </submittedName>
</protein>
<dbReference type="InterPro" id="IPR043128">
    <property type="entry name" value="Rev_trsase/Diguanyl_cyclase"/>
</dbReference>
<name>A0A399DXJ6_9DEIN</name>
<sequence>MHFWDTSFHVNATFVKVIGVHPEVGLLLLAVASGLALWWPARTEPVWRWASLGTLLWGMQAAVWLLERQGGLEASLTPSGVLLFAAALTWAATLRQLRLYEPPRLSLALLPFVLAALVTALSGLPDRSSQMVWLTDLLPVLLALPLLEAALHGQAGESRLVWGLGLIFKAGGSWALALGWPPSGFVYLVWALGFVLIGWGGYLEATETRLGKGLLGFVLGSLLGSLVLLGWPSQVVHPLHSAVLVGWGYVALVALGGVGWGVYQRIIKAERQLELWINLLESLSTKTQSTQNLTPQGVLHSVMDGLRPLYGNLAGIEVRSDVTIRAGQSGPYVYTFELALDTPTEGRLYFSSAPKDTRRLEALAPLLTERLRLSLTLNEWRSKAYTDPLTGLLNRRGFERQLQRLIRLAGERNKPITLALLDLDRFKQVNDTYGHPVGDKLLKQLAEVLHKASRSDDLAVRLGGEEFALVLFGADLEDAYRVLERIQSEVRALQISPIAWRLSISAGLAGGEIPPSMATVQRWLEQADRALYKAKQAGRDRIHPALISSRLAED</sequence>
<dbReference type="GO" id="GO:1902201">
    <property type="term" value="P:negative regulation of bacterial-type flagellum-dependent cell motility"/>
    <property type="evidence" value="ECO:0007669"/>
    <property type="project" value="TreeGrafter"/>
</dbReference>
<dbReference type="GO" id="GO:0052621">
    <property type="term" value="F:diguanylate cyclase activity"/>
    <property type="evidence" value="ECO:0007669"/>
    <property type="project" value="UniProtKB-EC"/>
</dbReference>
<keyword evidence="1" id="KW-1133">Transmembrane helix</keyword>
<keyword evidence="1" id="KW-0472">Membrane</keyword>
<dbReference type="InterPro" id="IPR029787">
    <property type="entry name" value="Nucleotide_cyclase"/>
</dbReference>
<dbReference type="GO" id="GO:0005886">
    <property type="term" value="C:plasma membrane"/>
    <property type="evidence" value="ECO:0007669"/>
    <property type="project" value="TreeGrafter"/>
</dbReference>
<feature type="domain" description="GGDEF" evidence="2">
    <location>
        <begin position="414"/>
        <end position="547"/>
    </location>
</feature>
<feature type="transmembrane region" description="Helical" evidence="1">
    <location>
        <begin position="46"/>
        <end position="66"/>
    </location>
</feature>
<gene>
    <name evidence="3" type="primary">ycdT</name>
    <name evidence="3" type="ORF">Mcate_01828</name>
</gene>
<comment type="caution">
    <text evidence="3">The sequence shown here is derived from an EMBL/GenBank/DDBJ whole genome shotgun (WGS) entry which is preliminary data.</text>
</comment>
<dbReference type="Gene3D" id="3.30.70.270">
    <property type="match status" value="1"/>
</dbReference>
<dbReference type="SMART" id="SM00267">
    <property type="entry name" value="GGDEF"/>
    <property type="match status" value="1"/>
</dbReference>
<dbReference type="SUPFAM" id="SSF55073">
    <property type="entry name" value="Nucleotide cyclase"/>
    <property type="match status" value="1"/>
</dbReference>
<dbReference type="GO" id="GO:0043709">
    <property type="term" value="P:cell adhesion involved in single-species biofilm formation"/>
    <property type="evidence" value="ECO:0007669"/>
    <property type="project" value="TreeGrafter"/>
</dbReference>
<feature type="transmembrane region" description="Helical" evidence="1">
    <location>
        <begin position="159"/>
        <end position="178"/>
    </location>
</feature>
<feature type="transmembrane region" description="Helical" evidence="1">
    <location>
        <begin position="244"/>
        <end position="263"/>
    </location>
</feature>
<feature type="transmembrane region" description="Helical" evidence="1">
    <location>
        <begin position="72"/>
        <end position="93"/>
    </location>
</feature>
<dbReference type="FunFam" id="3.30.70.270:FF:000001">
    <property type="entry name" value="Diguanylate cyclase domain protein"/>
    <property type="match status" value="1"/>
</dbReference>
<dbReference type="Pfam" id="PF00990">
    <property type="entry name" value="GGDEF"/>
    <property type="match status" value="1"/>
</dbReference>
<feature type="transmembrane region" description="Helical" evidence="1">
    <location>
        <begin position="20"/>
        <end position="39"/>
    </location>
</feature>
<organism evidence="3 4">
    <name type="scientific">Meiothermus taiwanensis</name>
    <dbReference type="NCBI Taxonomy" id="172827"/>
    <lineage>
        <taxon>Bacteria</taxon>
        <taxon>Thermotogati</taxon>
        <taxon>Deinococcota</taxon>
        <taxon>Deinococci</taxon>
        <taxon>Thermales</taxon>
        <taxon>Thermaceae</taxon>
        <taxon>Meiothermus</taxon>
    </lineage>
</organism>
<feature type="transmembrane region" description="Helical" evidence="1">
    <location>
        <begin position="130"/>
        <end position="147"/>
    </location>
</feature>
<dbReference type="EMBL" id="QWKX01000046">
    <property type="protein sequence ID" value="RIH76279.1"/>
    <property type="molecule type" value="Genomic_DNA"/>
</dbReference>
<feature type="transmembrane region" description="Helical" evidence="1">
    <location>
        <begin position="214"/>
        <end position="232"/>
    </location>
</feature>
<keyword evidence="3" id="KW-0808">Transferase</keyword>